<dbReference type="SMART" id="SM00544">
    <property type="entry name" value="MA3"/>
    <property type="match status" value="2"/>
</dbReference>
<feature type="domain" description="MI" evidence="7">
    <location>
        <begin position="292"/>
        <end position="415"/>
    </location>
</feature>
<name>A0AAD5LIF6_PYTIN</name>
<evidence type="ECO:0000256" key="5">
    <source>
        <dbReference type="ARBA" id="ARBA00023242"/>
    </source>
</evidence>
<feature type="compositionally biased region" description="Basic and acidic residues" evidence="6">
    <location>
        <begin position="46"/>
        <end position="60"/>
    </location>
</feature>
<organism evidence="8 9">
    <name type="scientific">Pythium insidiosum</name>
    <name type="common">Pythiosis disease agent</name>
    <dbReference type="NCBI Taxonomy" id="114742"/>
    <lineage>
        <taxon>Eukaryota</taxon>
        <taxon>Sar</taxon>
        <taxon>Stramenopiles</taxon>
        <taxon>Oomycota</taxon>
        <taxon>Peronosporomycetes</taxon>
        <taxon>Pythiales</taxon>
        <taxon>Pythiaceae</taxon>
        <taxon>Pythium</taxon>
    </lineage>
</organism>
<keyword evidence="9" id="KW-1185">Reference proteome</keyword>
<dbReference type="Gene3D" id="1.25.40.180">
    <property type="match status" value="2"/>
</dbReference>
<dbReference type="PANTHER" id="PTHR12626">
    <property type="entry name" value="PROGRAMMED CELL DEATH 4"/>
    <property type="match status" value="1"/>
</dbReference>
<accession>A0AAD5LIF6</accession>
<dbReference type="InterPro" id="IPR039778">
    <property type="entry name" value="PDCD4"/>
</dbReference>
<dbReference type="PANTHER" id="PTHR12626:SF0">
    <property type="entry name" value="PROGRAMMED CELL DEATH PROTEIN 4"/>
    <property type="match status" value="1"/>
</dbReference>
<sequence length="416" mass="45051">MAAPVTNMSDLIEEATAPAAPVPLGSAGAGSTAGAGAGSGAGEKPLAPRKERSKSRDMGKRMGGGQKGVWGNTTEILTAVKAVDNHDPNFDSEGEENVVLVSSDGSPVRKSSLPPMDPDPLVDDELRANPPPEIKKRIIEILDEYLTSGDAEEVKSSLIEMDAEPFKYEVVKRAITMSMDKNDKEREMVSRLLSELYLNGLTPSQIATGFRRVLLHADDLQIDIPNAKNMLAIFAARAIVDELLPPKFLEDPFINRFAPDVAAEAIKKLSIKHATARMEKGWGPGDGRPVEELKVAIDHLTKEYLLSRDLEEAARCVRELNVPHFHHEVVKRGITNALEEGGELHADAMSSLLAYLVAQEIVSGEQLRKGVEKFKLVLDDVVLDIPNAGALFQGIVARAKSDGILPSDFDGTTKQQ</sequence>
<keyword evidence="4" id="KW-0677">Repeat</keyword>
<feature type="region of interest" description="Disordered" evidence="6">
    <location>
        <begin position="104"/>
        <end position="129"/>
    </location>
</feature>
<evidence type="ECO:0000256" key="2">
    <source>
        <dbReference type="ARBA" id="ARBA00005497"/>
    </source>
</evidence>
<evidence type="ECO:0000313" key="9">
    <source>
        <dbReference type="Proteomes" id="UP001209570"/>
    </source>
</evidence>
<keyword evidence="5" id="KW-0539">Nucleus</keyword>
<dbReference type="EMBL" id="JAKCXM010000165">
    <property type="protein sequence ID" value="KAJ0400018.1"/>
    <property type="molecule type" value="Genomic_DNA"/>
</dbReference>
<evidence type="ECO:0000259" key="7">
    <source>
        <dbReference type="PROSITE" id="PS51366"/>
    </source>
</evidence>
<evidence type="ECO:0000256" key="4">
    <source>
        <dbReference type="ARBA" id="ARBA00022737"/>
    </source>
</evidence>
<dbReference type="Proteomes" id="UP001209570">
    <property type="component" value="Unassembled WGS sequence"/>
</dbReference>
<dbReference type="GO" id="GO:0045892">
    <property type="term" value="P:negative regulation of DNA-templated transcription"/>
    <property type="evidence" value="ECO:0007669"/>
    <property type="project" value="InterPro"/>
</dbReference>
<feature type="domain" description="MI" evidence="7">
    <location>
        <begin position="133"/>
        <end position="254"/>
    </location>
</feature>
<dbReference type="AlphaFoldDB" id="A0AAD5LIF6"/>
<feature type="region of interest" description="Disordered" evidence="6">
    <location>
        <begin position="19"/>
        <end position="70"/>
    </location>
</feature>
<gene>
    <name evidence="8" type="ORF">P43SY_004668</name>
</gene>
<keyword evidence="3" id="KW-0963">Cytoplasm</keyword>
<comment type="subcellular location">
    <subcellularLocation>
        <location evidence="1">Cytoplasm</location>
    </subcellularLocation>
</comment>
<evidence type="ECO:0000256" key="1">
    <source>
        <dbReference type="ARBA" id="ARBA00004496"/>
    </source>
</evidence>
<proteinExistence type="inferred from homology"/>
<protein>
    <recommendedName>
        <fullName evidence="7">MI domain-containing protein</fullName>
    </recommendedName>
</protein>
<feature type="compositionally biased region" description="Gly residues" evidence="6">
    <location>
        <begin position="27"/>
        <end position="41"/>
    </location>
</feature>
<evidence type="ECO:0000256" key="3">
    <source>
        <dbReference type="ARBA" id="ARBA00022490"/>
    </source>
</evidence>
<evidence type="ECO:0000256" key="6">
    <source>
        <dbReference type="SAM" id="MobiDB-lite"/>
    </source>
</evidence>
<dbReference type="GO" id="GO:0005737">
    <property type="term" value="C:cytoplasm"/>
    <property type="evidence" value="ECO:0007669"/>
    <property type="project" value="UniProtKB-SubCell"/>
</dbReference>
<dbReference type="InterPro" id="IPR003891">
    <property type="entry name" value="Initiation_fac_eIF4g_MI"/>
</dbReference>
<comment type="caution">
    <text evidence="8">The sequence shown here is derived from an EMBL/GenBank/DDBJ whole genome shotgun (WGS) entry which is preliminary data.</text>
</comment>
<reference evidence="8" key="1">
    <citation type="submission" date="2021-12" db="EMBL/GenBank/DDBJ databases">
        <title>Prjna785345.</title>
        <authorList>
            <person name="Rujirawat T."/>
            <person name="Krajaejun T."/>
        </authorList>
    </citation>
    <scope>NUCLEOTIDE SEQUENCE</scope>
    <source>
        <strain evidence="8">Pi057C3</strain>
    </source>
</reference>
<dbReference type="PROSITE" id="PS51366">
    <property type="entry name" value="MI"/>
    <property type="match status" value="2"/>
</dbReference>
<evidence type="ECO:0000313" key="8">
    <source>
        <dbReference type="EMBL" id="KAJ0400018.1"/>
    </source>
</evidence>
<dbReference type="SUPFAM" id="SSF48371">
    <property type="entry name" value="ARM repeat"/>
    <property type="match status" value="2"/>
</dbReference>
<comment type="similarity">
    <text evidence="2">Belongs to the PDCD4 family.</text>
</comment>
<dbReference type="InterPro" id="IPR016024">
    <property type="entry name" value="ARM-type_fold"/>
</dbReference>
<dbReference type="Pfam" id="PF02847">
    <property type="entry name" value="MA3"/>
    <property type="match status" value="2"/>
</dbReference>